<evidence type="ECO:0000313" key="1">
    <source>
        <dbReference type="EMBL" id="ADY35168.1"/>
    </source>
</evidence>
<name>F0R003_PHOSB</name>
<dbReference type="EMBL" id="CP002530">
    <property type="protein sequence ID" value="ADY35168.1"/>
    <property type="molecule type" value="Genomic_DNA"/>
</dbReference>
<dbReference type="InterPro" id="IPR036388">
    <property type="entry name" value="WH-like_DNA-bd_sf"/>
</dbReference>
<organism evidence="1 2">
    <name type="scientific">Phocaeicola salanitronis (strain DSM 18170 / JCM 13657 / CCUG 60908 / BL78)</name>
    <name type="common">Bacteroides salanitronis</name>
    <dbReference type="NCBI Taxonomy" id="667015"/>
    <lineage>
        <taxon>Bacteria</taxon>
        <taxon>Pseudomonadati</taxon>
        <taxon>Bacteroidota</taxon>
        <taxon>Bacteroidia</taxon>
        <taxon>Bacteroidales</taxon>
        <taxon>Bacteroidaceae</taxon>
        <taxon>Phocaeicola</taxon>
    </lineage>
</organism>
<reference evidence="1 2" key="1">
    <citation type="journal article" date="2011" name="Stand. Genomic Sci.">
        <title>Complete genome sequence of Bacteroides salanitronis type strain (BL78).</title>
        <authorList>
            <person name="Gronow S."/>
            <person name="Held B."/>
            <person name="Lucas S."/>
            <person name="Lapidus A."/>
            <person name="Del Rio T.G."/>
            <person name="Nolan M."/>
            <person name="Tice H."/>
            <person name="Deshpande S."/>
            <person name="Cheng J.F."/>
            <person name="Pitluck S."/>
            <person name="Liolios K."/>
            <person name="Pagani I."/>
            <person name="Ivanova N."/>
            <person name="Mavromatis K."/>
            <person name="Pati A."/>
            <person name="Tapia R."/>
            <person name="Han C."/>
            <person name="Goodwin L."/>
            <person name="Chen A."/>
            <person name="Palaniappan K."/>
            <person name="Land M."/>
            <person name="Hauser L."/>
            <person name="Chang Y.J."/>
            <person name="Jeffries C.D."/>
            <person name="Brambilla E.M."/>
            <person name="Rohde M."/>
            <person name="Goker M."/>
            <person name="Detter J.C."/>
            <person name="Woyke T."/>
            <person name="Bristow J."/>
            <person name="Markowitz V."/>
            <person name="Hugenholtz P."/>
            <person name="Kyrpides N.C."/>
            <person name="Klenk H.P."/>
            <person name="Eisen J.A."/>
        </authorList>
    </citation>
    <scope>NUCLEOTIDE SEQUENCE [LARGE SCALE GENOMIC DNA]</scope>
    <source>
        <strain evidence="1 2">DSM 18170</strain>
    </source>
</reference>
<dbReference type="Pfam" id="PF10771">
    <property type="entry name" value="DUF2582"/>
    <property type="match status" value="1"/>
</dbReference>
<dbReference type="RefSeq" id="WP_013616627.1">
    <property type="nucleotide sequence ID" value="NC_015164.1"/>
</dbReference>
<dbReference type="KEGG" id="bsa:Bacsa_0572"/>
<dbReference type="HOGENOM" id="CLU_175324_0_1_10"/>
<dbReference type="InterPro" id="IPR019707">
    <property type="entry name" value="DUF2582"/>
</dbReference>
<gene>
    <name evidence="1" type="ordered locus">Bacsa_0572</name>
</gene>
<accession>F0R003</accession>
<dbReference type="eggNOG" id="ENOG50339N6">
    <property type="taxonomic scope" value="Bacteria"/>
</dbReference>
<evidence type="ECO:0000313" key="2">
    <source>
        <dbReference type="Proteomes" id="UP000007486"/>
    </source>
</evidence>
<evidence type="ECO:0008006" key="3">
    <source>
        <dbReference type="Google" id="ProtNLM"/>
    </source>
</evidence>
<dbReference type="STRING" id="667015.Bacsa_0572"/>
<dbReference type="AlphaFoldDB" id="F0R003"/>
<dbReference type="Gene3D" id="1.10.10.10">
    <property type="entry name" value="Winged helix-like DNA-binding domain superfamily/Winged helix DNA-binding domain"/>
    <property type="match status" value="1"/>
</dbReference>
<dbReference type="OrthoDB" id="5570695at2"/>
<sequence>MNKIQIGENAGIVWNKLKDNRHWEYEDLKSATGLTDRDLNAAIGWLAREDKIDFDVNEHGDRIFLTVNIFIG</sequence>
<keyword evidence="2" id="KW-1185">Reference proteome</keyword>
<proteinExistence type="predicted"/>
<dbReference type="Proteomes" id="UP000007486">
    <property type="component" value="Chromosome"/>
</dbReference>
<protein>
    <recommendedName>
        <fullName evidence="3">Winged helix-turn-helix domain-containing protein</fullName>
    </recommendedName>
</protein>